<name>A0ABS4HDH9_9BACI</name>
<keyword evidence="9" id="KW-1185">Reference proteome</keyword>
<organism evidence="8 9">
    <name type="scientific">Virgibacillus litoralis</name>
    <dbReference type="NCBI Taxonomy" id="578221"/>
    <lineage>
        <taxon>Bacteria</taxon>
        <taxon>Bacillati</taxon>
        <taxon>Bacillota</taxon>
        <taxon>Bacilli</taxon>
        <taxon>Bacillales</taxon>
        <taxon>Bacillaceae</taxon>
        <taxon>Virgibacillus</taxon>
    </lineage>
</organism>
<keyword evidence="3" id="KW-0813">Transport</keyword>
<dbReference type="PANTHER" id="PTHR30290:SF10">
    <property type="entry name" value="PERIPLASMIC OLIGOPEPTIDE-BINDING PROTEIN-RELATED"/>
    <property type="match status" value="1"/>
</dbReference>
<reference evidence="8 9" key="1">
    <citation type="submission" date="2021-03" db="EMBL/GenBank/DDBJ databases">
        <title>Genomic Encyclopedia of Type Strains, Phase IV (KMG-IV): sequencing the most valuable type-strain genomes for metagenomic binning, comparative biology and taxonomic classification.</title>
        <authorList>
            <person name="Goeker M."/>
        </authorList>
    </citation>
    <scope>NUCLEOTIDE SEQUENCE [LARGE SCALE GENOMIC DNA]</scope>
    <source>
        <strain evidence="8 9">DSM 21085</strain>
    </source>
</reference>
<dbReference type="Pfam" id="PF00496">
    <property type="entry name" value="SBP_bac_5"/>
    <property type="match status" value="1"/>
</dbReference>
<dbReference type="InterPro" id="IPR030678">
    <property type="entry name" value="Peptide/Ni-bd"/>
</dbReference>
<comment type="similarity">
    <text evidence="2">Belongs to the bacterial solute-binding protein 5 family.</text>
</comment>
<dbReference type="RefSeq" id="WP_209480506.1">
    <property type="nucleotide sequence ID" value="NZ_JAGGKK010000009.1"/>
</dbReference>
<dbReference type="Gene3D" id="3.10.105.10">
    <property type="entry name" value="Dipeptide-binding Protein, Domain 3"/>
    <property type="match status" value="1"/>
</dbReference>
<proteinExistence type="inferred from homology"/>
<keyword evidence="4 6" id="KW-0732">Signal</keyword>
<dbReference type="PIRSF" id="PIRSF002741">
    <property type="entry name" value="MppA"/>
    <property type="match status" value="1"/>
</dbReference>
<dbReference type="InterPro" id="IPR023765">
    <property type="entry name" value="SBP_5_CS"/>
</dbReference>
<evidence type="ECO:0000259" key="7">
    <source>
        <dbReference type="Pfam" id="PF00496"/>
    </source>
</evidence>
<evidence type="ECO:0000256" key="4">
    <source>
        <dbReference type="ARBA" id="ARBA00022729"/>
    </source>
</evidence>
<dbReference type="PANTHER" id="PTHR30290">
    <property type="entry name" value="PERIPLASMIC BINDING COMPONENT OF ABC TRANSPORTER"/>
    <property type="match status" value="1"/>
</dbReference>
<gene>
    <name evidence="8" type="ORF">J2Z82_001898</name>
</gene>
<dbReference type="InterPro" id="IPR039424">
    <property type="entry name" value="SBP_5"/>
</dbReference>
<dbReference type="Gene3D" id="3.90.76.10">
    <property type="entry name" value="Dipeptide-binding Protein, Domain 1"/>
    <property type="match status" value="1"/>
</dbReference>
<evidence type="ECO:0000256" key="1">
    <source>
        <dbReference type="ARBA" id="ARBA00004193"/>
    </source>
</evidence>
<dbReference type="CDD" id="cd08504">
    <property type="entry name" value="PBP2_OppA"/>
    <property type="match status" value="1"/>
</dbReference>
<feature type="compositionally biased region" description="Acidic residues" evidence="5">
    <location>
        <begin position="35"/>
        <end position="57"/>
    </location>
</feature>
<evidence type="ECO:0000256" key="6">
    <source>
        <dbReference type="SAM" id="SignalP"/>
    </source>
</evidence>
<feature type="region of interest" description="Disordered" evidence="5">
    <location>
        <begin position="26"/>
        <end position="60"/>
    </location>
</feature>
<dbReference type="Gene3D" id="3.40.190.10">
    <property type="entry name" value="Periplasmic binding protein-like II"/>
    <property type="match status" value="1"/>
</dbReference>
<dbReference type="InterPro" id="IPR000914">
    <property type="entry name" value="SBP_5_dom"/>
</dbReference>
<feature type="domain" description="Solute-binding protein family 5" evidence="7">
    <location>
        <begin position="101"/>
        <end position="487"/>
    </location>
</feature>
<dbReference type="EMBL" id="JAGGKK010000009">
    <property type="protein sequence ID" value="MBP1948961.1"/>
    <property type="molecule type" value="Genomic_DNA"/>
</dbReference>
<evidence type="ECO:0000313" key="9">
    <source>
        <dbReference type="Proteomes" id="UP001519328"/>
    </source>
</evidence>
<evidence type="ECO:0000313" key="8">
    <source>
        <dbReference type="EMBL" id="MBP1948961.1"/>
    </source>
</evidence>
<dbReference type="PROSITE" id="PS01040">
    <property type="entry name" value="SBP_BACTERIAL_5"/>
    <property type="match status" value="1"/>
</dbReference>
<evidence type="ECO:0000256" key="5">
    <source>
        <dbReference type="SAM" id="MobiDB-lite"/>
    </source>
</evidence>
<comment type="caution">
    <text evidence="8">The sequence shown here is derived from an EMBL/GenBank/DDBJ whole genome shotgun (WGS) entry which is preliminary data.</text>
</comment>
<sequence length="570" mass="63066">MKLKKVWFLALALMLGLFLAACSGGDDGGDTSSEGGEDTNTEADSGEEDTGEEEASEPEQVMNFINGDTIPSMDASMVTDEYGIQFLGATMDGLYRLKDGEVVPGIATDHEISEDGTTWTFTLREDAKWSNGDPVTAHDFVYSWQRAVNPDTGSEYGPYMMGGVIKNATAVNSGDVPVEELGVKAVDDYTFEVTLENPVPYFESLTTFATYYPLNQKFVEEQGDKYATSTDTLVFNGPYTLDNWESTSSSWELNKNADYWDAETVKLEKMTYEVVKDPQTAVDLYESGEIDRAGLSSDLVDQYSTHDDYRVVPETSLFYLKLNQTGSDALANVNIRKAISKAFDKEALVNEILNNGSLVSTGFVPKDFVQTPSGEDFREANGDLVTHDVEEAKALWEKGLEEIGQDSVTLEFLAGDSETAKTMNEYLANQLQTNLPGLTVELKQVPFEQRLDLDTNMDYQIQFAGWGPDYLDPYTFLNLWLTDGGNNKMGFSNEKYDSLLEETATTLAQDPEARYANFLEAEKILAEEAAVAPIYQSASAQLVRPSVQDVYVNAFGPTYEYKWASVGAEE</sequence>
<dbReference type="SUPFAM" id="SSF53850">
    <property type="entry name" value="Periplasmic binding protein-like II"/>
    <property type="match status" value="1"/>
</dbReference>
<accession>A0ABS4HDH9</accession>
<dbReference type="PROSITE" id="PS51257">
    <property type="entry name" value="PROKAR_LIPOPROTEIN"/>
    <property type="match status" value="1"/>
</dbReference>
<evidence type="ECO:0000256" key="3">
    <source>
        <dbReference type="ARBA" id="ARBA00022448"/>
    </source>
</evidence>
<protein>
    <submittedName>
        <fullName evidence="8">Oligopeptide transport system substrate-binding protein</fullName>
    </submittedName>
</protein>
<feature type="chain" id="PRO_5047487273" evidence="6">
    <location>
        <begin position="21"/>
        <end position="570"/>
    </location>
</feature>
<evidence type="ECO:0000256" key="2">
    <source>
        <dbReference type="ARBA" id="ARBA00005695"/>
    </source>
</evidence>
<feature type="signal peptide" evidence="6">
    <location>
        <begin position="1"/>
        <end position="20"/>
    </location>
</feature>
<comment type="subcellular location">
    <subcellularLocation>
        <location evidence="1">Cell membrane</location>
        <topology evidence="1">Lipid-anchor</topology>
    </subcellularLocation>
</comment>
<dbReference type="Proteomes" id="UP001519328">
    <property type="component" value="Unassembled WGS sequence"/>
</dbReference>